<evidence type="ECO:0000256" key="15">
    <source>
        <dbReference type="SAM" id="Phobius"/>
    </source>
</evidence>
<dbReference type="Gene3D" id="1.10.287.130">
    <property type="match status" value="1"/>
</dbReference>
<dbReference type="PANTHER" id="PTHR44936">
    <property type="entry name" value="SENSOR PROTEIN CREC"/>
    <property type="match status" value="1"/>
</dbReference>
<dbReference type="GO" id="GO:0005886">
    <property type="term" value="C:plasma membrane"/>
    <property type="evidence" value="ECO:0007669"/>
    <property type="project" value="UniProtKB-SubCell"/>
</dbReference>
<evidence type="ECO:0000256" key="9">
    <source>
        <dbReference type="ARBA" id="ARBA00022741"/>
    </source>
</evidence>
<gene>
    <name evidence="18" type="ORF">DXH95_03255</name>
</gene>
<evidence type="ECO:0000259" key="16">
    <source>
        <dbReference type="PROSITE" id="PS50109"/>
    </source>
</evidence>
<evidence type="ECO:0000256" key="6">
    <source>
        <dbReference type="ARBA" id="ARBA00022553"/>
    </source>
</evidence>
<accession>A0A371BG11</accession>
<dbReference type="InterPro" id="IPR005467">
    <property type="entry name" value="His_kinase_dom"/>
</dbReference>
<feature type="domain" description="Histidine kinase" evidence="16">
    <location>
        <begin position="262"/>
        <end position="461"/>
    </location>
</feature>
<keyword evidence="10 18" id="KW-0418">Kinase</keyword>
<organism evidence="18 19">
    <name type="scientific">Sphingorhabdus pulchriflava</name>
    <dbReference type="NCBI Taxonomy" id="2292257"/>
    <lineage>
        <taxon>Bacteria</taxon>
        <taxon>Pseudomonadati</taxon>
        <taxon>Pseudomonadota</taxon>
        <taxon>Alphaproteobacteria</taxon>
        <taxon>Sphingomonadales</taxon>
        <taxon>Sphingomonadaceae</taxon>
        <taxon>Sphingorhabdus</taxon>
    </lineage>
</organism>
<dbReference type="OrthoDB" id="9804645at2"/>
<dbReference type="PROSITE" id="PS50885">
    <property type="entry name" value="HAMP"/>
    <property type="match status" value="1"/>
</dbReference>
<feature type="transmembrane region" description="Helical" evidence="15">
    <location>
        <begin position="180"/>
        <end position="201"/>
    </location>
</feature>
<dbReference type="Pfam" id="PF02518">
    <property type="entry name" value="HATPase_c"/>
    <property type="match status" value="1"/>
</dbReference>
<keyword evidence="4" id="KW-1003">Cell membrane</keyword>
<evidence type="ECO:0000256" key="7">
    <source>
        <dbReference type="ARBA" id="ARBA00022679"/>
    </source>
</evidence>
<evidence type="ECO:0000256" key="5">
    <source>
        <dbReference type="ARBA" id="ARBA00022519"/>
    </source>
</evidence>
<keyword evidence="9" id="KW-0547">Nucleotide-binding</keyword>
<dbReference type="Pfam" id="PF00512">
    <property type="entry name" value="HisKA"/>
    <property type="match status" value="1"/>
</dbReference>
<reference evidence="19" key="1">
    <citation type="submission" date="2018-08" db="EMBL/GenBank/DDBJ databases">
        <authorList>
            <person name="Kim S.-J."/>
            <person name="Jung G.-Y."/>
        </authorList>
    </citation>
    <scope>NUCLEOTIDE SEQUENCE [LARGE SCALE GENOMIC DNA]</scope>
    <source>
        <strain evidence="19">GY_G</strain>
    </source>
</reference>
<evidence type="ECO:0000256" key="1">
    <source>
        <dbReference type="ARBA" id="ARBA00000085"/>
    </source>
</evidence>
<dbReference type="GO" id="GO:0005524">
    <property type="term" value="F:ATP binding"/>
    <property type="evidence" value="ECO:0007669"/>
    <property type="project" value="UniProtKB-KW"/>
</dbReference>
<dbReference type="SUPFAM" id="SSF47384">
    <property type="entry name" value="Homodimeric domain of signal transducing histidine kinase"/>
    <property type="match status" value="1"/>
</dbReference>
<name>A0A371BG11_9SPHN</name>
<dbReference type="PROSITE" id="PS50109">
    <property type="entry name" value="HIS_KIN"/>
    <property type="match status" value="1"/>
</dbReference>
<evidence type="ECO:0000256" key="13">
    <source>
        <dbReference type="ARBA" id="ARBA00023012"/>
    </source>
</evidence>
<keyword evidence="8 15" id="KW-0812">Transmembrane</keyword>
<evidence type="ECO:0000256" key="2">
    <source>
        <dbReference type="ARBA" id="ARBA00004429"/>
    </source>
</evidence>
<comment type="catalytic activity">
    <reaction evidence="1">
        <text>ATP + protein L-histidine = ADP + protein N-phospho-L-histidine.</text>
        <dbReference type="EC" id="2.7.13.3"/>
    </reaction>
</comment>
<dbReference type="InterPro" id="IPR036097">
    <property type="entry name" value="HisK_dim/P_sf"/>
</dbReference>
<comment type="caution">
    <text evidence="18">The sequence shown here is derived from an EMBL/GenBank/DDBJ whole genome shotgun (WGS) entry which is preliminary data.</text>
</comment>
<dbReference type="InterPro" id="IPR050980">
    <property type="entry name" value="2C_sensor_his_kinase"/>
</dbReference>
<dbReference type="EC" id="2.7.13.3" evidence="3"/>
<keyword evidence="5" id="KW-0997">Cell inner membrane</keyword>
<keyword evidence="13" id="KW-0902">Two-component regulatory system</keyword>
<dbReference type="Proteomes" id="UP000263833">
    <property type="component" value="Unassembled WGS sequence"/>
</dbReference>
<protein>
    <recommendedName>
        <fullName evidence="3">histidine kinase</fullName>
        <ecNumber evidence="3">2.7.13.3</ecNumber>
    </recommendedName>
</protein>
<dbReference type="InterPro" id="IPR003594">
    <property type="entry name" value="HATPase_dom"/>
</dbReference>
<keyword evidence="12 15" id="KW-1133">Transmembrane helix</keyword>
<dbReference type="CDD" id="cd00082">
    <property type="entry name" value="HisKA"/>
    <property type="match status" value="1"/>
</dbReference>
<dbReference type="InterPro" id="IPR003661">
    <property type="entry name" value="HisK_dim/P_dom"/>
</dbReference>
<evidence type="ECO:0000259" key="17">
    <source>
        <dbReference type="PROSITE" id="PS50885"/>
    </source>
</evidence>
<evidence type="ECO:0000256" key="10">
    <source>
        <dbReference type="ARBA" id="ARBA00022777"/>
    </source>
</evidence>
<evidence type="ECO:0000256" key="8">
    <source>
        <dbReference type="ARBA" id="ARBA00022692"/>
    </source>
</evidence>
<dbReference type="Gene3D" id="3.30.565.10">
    <property type="entry name" value="Histidine kinase-like ATPase, C-terminal domain"/>
    <property type="match status" value="1"/>
</dbReference>
<dbReference type="SUPFAM" id="SSF55874">
    <property type="entry name" value="ATPase domain of HSP90 chaperone/DNA topoisomerase II/histidine kinase"/>
    <property type="match status" value="1"/>
</dbReference>
<dbReference type="SMART" id="SM00387">
    <property type="entry name" value="HATPase_c"/>
    <property type="match status" value="1"/>
</dbReference>
<dbReference type="AlphaFoldDB" id="A0A371BG11"/>
<dbReference type="InterPro" id="IPR036890">
    <property type="entry name" value="HATPase_C_sf"/>
</dbReference>
<dbReference type="PANTHER" id="PTHR44936:SF5">
    <property type="entry name" value="SENSOR HISTIDINE KINASE ENVZ"/>
    <property type="match status" value="1"/>
</dbReference>
<proteinExistence type="predicted"/>
<dbReference type="GO" id="GO:0000155">
    <property type="term" value="F:phosphorelay sensor kinase activity"/>
    <property type="evidence" value="ECO:0007669"/>
    <property type="project" value="InterPro"/>
</dbReference>
<evidence type="ECO:0000313" key="18">
    <source>
        <dbReference type="EMBL" id="RDV06458.1"/>
    </source>
</evidence>
<comment type="subcellular location">
    <subcellularLocation>
        <location evidence="2">Cell inner membrane</location>
        <topology evidence="2">Multi-pass membrane protein</topology>
    </subcellularLocation>
</comment>
<evidence type="ECO:0000313" key="19">
    <source>
        <dbReference type="Proteomes" id="UP000263833"/>
    </source>
</evidence>
<keyword evidence="6" id="KW-0597">Phosphoprotein</keyword>
<dbReference type="SMART" id="SM00388">
    <property type="entry name" value="HisKA"/>
    <property type="match status" value="1"/>
</dbReference>
<dbReference type="InterPro" id="IPR004358">
    <property type="entry name" value="Sig_transdc_His_kin-like_C"/>
</dbReference>
<dbReference type="PRINTS" id="PR00344">
    <property type="entry name" value="BCTRLSENSOR"/>
</dbReference>
<keyword evidence="7" id="KW-0808">Transferase</keyword>
<dbReference type="InterPro" id="IPR003660">
    <property type="entry name" value="HAMP_dom"/>
</dbReference>
<sequence>MFGGLRFFPRSMTGRIMLVTAFGLLLVQGINTAMRYQMLKGRAVVEASSLMVAVASNRLDFGSVEPVNRLGGRPSVRTIRATGPLNTPGFHSTEELAERLAMHLQSVYPEIQSVRLSVGPAAALPDALKPRPHTYRSAPAHEWRANSSRGEVALLSVKLADGSWLHSAARVRTRNILPPIALLIETVLIYLGVMIPLLLVIRQISKPLRQLNLRLEHAGLASGAPPLNPQGPDDIRSLIDSFNAAEQRVNAMLTEKDVMLGAIGHDLKTPLASLRVRIESVEDDDERTKMAATVDEMVHILDDILILARLGKSAEELVLTDVSALVEMVADELDGEGRLMVVESVEKCRAAVRPVLLRRALRNLMGNALQYGGKAQIVTMCDGNQLSITIDDQGPGLAPEQLTDLFEPFARAESSRNRASGGSGLGLTIARAIARAHGGDVALENRSEGGLRAILRISQKLG</sequence>
<evidence type="ECO:0000256" key="11">
    <source>
        <dbReference type="ARBA" id="ARBA00022840"/>
    </source>
</evidence>
<keyword evidence="11" id="KW-0067">ATP-binding</keyword>
<dbReference type="EMBL" id="QRGP01000001">
    <property type="protein sequence ID" value="RDV06458.1"/>
    <property type="molecule type" value="Genomic_DNA"/>
</dbReference>
<evidence type="ECO:0000256" key="3">
    <source>
        <dbReference type="ARBA" id="ARBA00012438"/>
    </source>
</evidence>
<evidence type="ECO:0000256" key="12">
    <source>
        <dbReference type="ARBA" id="ARBA00022989"/>
    </source>
</evidence>
<evidence type="ECO:0000256" key="14">
    <source>
        <dbReference type="ARBA" id="ARBA00023136"/>
    </source>
</evidence>
<keyword evidence="19" id="KW-1185">Reference proteome</keyword>
<keyword evidence="14 15" id="KW-0472">Membrane</keyword>
<evidence type="ECO:0000256" key="4">
    <source>
        <dbReference type="ARBA" id="ARBA00022475"/>
    </source>
</evidence>
<feature type="domain" description="HAMP" evidence="17">
    <location>
        <begin position="202"/>
        <end position="254"/>
    </location>
</feature>